<accession>A0A1E3K9Z6</accession>
<evidence type="ECO:0000313" key="3">
    <source>
        <dbReference type="Proteomes" id="UP000095149"/>
    </source>
</evidence>
<feature type="region of interest" description="Disordered" evidence="1">
    <location>
        <begin position="1"/>
        <end position="65"/>
    </location>
</feature>
<feature type="compositionally biased region" description="Basic and acidic residues" evidence="1">
    <location>
        <begin position="10"/>
        <end position="20"/>
    </location>
</feature>
<reference evidence="2 3" key="1">
    <citation type="submission" date="2016-06" db="EMBL/GenBank/DDBJ databases">
        <title>Evolution of pathogenesis and genome organization in the Tremellales.</title>
        <authorList>
            <person name="Cuomo C."/>
            <person name="Litvintseva A."/>
            <person name="Heitman J."/>
            <person name="Chen Y."/>
            <person name="Sun S."/>
            <person name="Springer D."/>
            <person name="Dromer F."/>
            <person name="Young S."/>
            <person name="Zeng Q."/>
            <person name="Chapman S."/>
            <person name="Gujja S."/>
            <person name="Saif S."/>
            <person name="Birren B."/>
        </authorList>
    </citation>
    <scope>NUCLEOTIDE SEQUENCE [LARGE SCALE GENOMIC DNA]</scope>
    <source>
        <strain evidence="2 3">CBS 6273</strain>
    </source>
</reference>
<comment type="caution">
    <text evidence="2">The sequence shown here is derived from an EMBL/GenBank/DDBJ whole genome shotgun (WGS) entry which is preliminary data.</text>
</comment>
<feature type="region of interest" description="Disordered" evidence="1">
    <location>
        <begin position="340"/>
        <end position="382"/>
    </location>
</feature>
<feature type="compositionally biased region" description="Polar residues" evidence="1">
    <location>
        <begin position="22"/>
        <end position="61"/>
    </location>
</feature>
<dbReference type="OrthoDB" id="10322979at2759"/>
<protein>
    <submittedName>
        <fullName evidence="2">Uncharacterized protein</fullName>
    </submittedName>
</protein>
<evidence type="ECO:0000256" key="1">
    <source>
        <dbReference type="SAM" id="MobiDB-lite"/>
    </source>
</evidence>
<gene>
    <name evidence="2" type="ORF">I350_02228</name>
</gene>
<dbReference type="Proteomes" id="UP000095149">
    <property type="component" value="Unassembled WGS sequence"/>
</dbReference>
<name>A0A1E3K9Z6_9TREE</name>
<evidence type="ECO:0000313" key="2">
    <source>
        <dbReference type="EMBL" id="ODO10004.1"/>
    </source>
</evidence>
<dbReference type="EMBL" id="MEKH01000003">
    <property type="protein sequence ID" value="ODO10004.1"/>
    <property type="molecule type" value="Genomic_DNA"/>
</dbReference>
<proteinExistence type="predicted"/>
<dbReference type="AlphaFoldDB" id="A0A1E3K9Z6"/>
<organism evidence="2 3">
    <name type="scientific">Cryptococcus amylolentus CBS 6273</name>
    <dbReference type="NCBI Taxonomy" id="1296118"/>
    <lineage>
        <taxon>Eukaryota</taxon>
        <taxon>Fungi</taxon>
        <taxon>Dikarya</taxon>
        <taxon>Basidiomycota</taxon>
        <taxon>Agaricomycotina</taxon>
        <taxon>Tremellomycetes</taxon>
        <taxon>Tremellales</taxon>
        <taxon>Cryptococcaceae</taxon>
        <taxon>Cryptococcus</taxon>
    </lineage>
</organism>
<sequence>MSDSSTGEELTYHPIEDARSVRSVTDSGESGPDSLTNSLQLLTAPSGQTMSGVGTPSSLRSPNLRALDHRRFLKDDPTWTAEDSENDGDVESINPTYSQLPGTLALPSFQVKFPDGNTPRQLTMFDPSKDRGFVVPRPPPSDDDPIDYQVILSIDEWHEVYALWDDLAFPKSKLNKDGQEVDDGFARLRVIYNKQEKASHLGGSLDLFMSEIRTMVSAIAGNKNDDDSEVSDCLYHGNPLILTEKSLDANVTETTDDFSIVCENIKLYQWFNRLYNKARQQAAPGESLNPMRISLHVGWDKTQTVEGFAATEAREKERQARLGLPEGRLGNELDMDAVRRARESVEEEEREKERVEKASKHGVNGDDEEAVMSSIYPALSIQ</sequence>